<sequence>VIWYKQMNSESHDTDNRNHTSLQPSTVTSSSNSMATGPGHQRSSLTGTADPHSTDTAKHVTQNTEGKQIIETLLYKPNISAKLWKAIAFGSYVNLQEFLYKNLLASMKENDDEPVLQSTKGEQELNNYRDHVNELCLKQNFYAIMSYDEDRKVTLVTNQDTTLSDYNTEVKGRNFDATTIKRQRHNTYQLIRFDTEWFDDREICIN</sequence>
<feature type="compositionally biased region" description="Polar residues" evidence="1">
    <location>
        <begin position="19"/>
        <end position="47"/>
    </location>
</feature>
<reference evidence="2" key="1">
    <citation type="submission" date="2021-06" db="EMBL/GenBank/DDBJ databases">
        <authorList>
            <person name="Kallberg Y."/>
            <person name="Tangrot J."/>
            <person name="Rosling A."/>
        </authorList>
    </citation>
    <scope>NUCLEOTIDE SEQUENCE</scope>
    <source>
        <strain evidence="2">FL966</strain>
    </source>
</reference>
<comment type="caution">
    <text evidence="2">The sequence shown here is derived from an EMBL/GenBank/DDBJ whole genome shotgun (WGS) entry which is preliminary data.</text>
</comment>
<evidence type="ECO:0000256" key="1">
    <source>
        <dbReference type="SAM" id="MobiDB-lite"/>
    </source>
</evidence>
<dbReference type="Proteomes" id="UP000789759">
    <property type="component" value="Unassembled WGS sequence"/>
</dbReference>
<gene>
    <name evidence="2" type="ORF">CPELLU_LOCUS16925</name>
</gene>
<accession>A0A9N9P5Q0</accession>
<feature type="region of interest" description="Disordered" evidence="1">
    <location>
        <begin position="7"/>
        <end position="63"/>
    </location>
</feature>
<evidence type="ECO:0000313" key="2">
    <source>
        <dbReference type="EMBL" id="CAG8789714.1"/>
    </source>
</evidence>
<organism evidence="2 3">
    <name type="scientific">Cetraspora pellucida</name>
    <dbReference type="NCBI Taxonomy" id="1433469"/>
    <lineage>
        <taxon>Eukaryota</taxon>
        <taxon>Fungi</taxon>
        <taxon>Fungi incertae sedis</taxon>
        <taxon>Mucoromycota</taxon>
        <taxon>Glomeromycotina</taxon>
        <taxon>Glomeromycetes</taxon>
        <taxon>Diversisporales</taxon>
        <taxon>Gigasporaceae</taxon>
        <taxon>Cetraspora</taxon>
    </lineage>
</organism>
<feature type="non-terminal residue" evidence="2">
    <location>
        <position position="1"/>
    </location>
</feature>
<keyword evidence="3" id="KW-1185">Reference proteome</keyword>
<protein>
    <submittedName>
        <fullName evidence="2">10410_t:CDS:1</fullName>
    </submittedName>
</protein>
<dbReference type="EMBL" id="CAJVQA010026668">
    <property type="protein sequence ID" value="CAG8789714.1"/>
    <property type="molecule type" value="Genomic_DNA"/>
</dbReference>
<evidence type="ECO:0000313" key="3">
    <source>
        <dbReference type="Proteomes" id="UP000789759"/>
    </source>
</evidence>
<name>A0A9N9P5Q0_9GLOM</name>
<dbReference type="AlphaFoldDB" id="A0A9N9P5Q0"/>
<dbReference type="OrthoDB" id="2355984at2759"/>
<proteinExistence type="predicted"/>